<dbReference type="EMBL" id="JBDKWZ010000017">
    <property type="protein sequence ID" value="MEN7550888.1"/>
    <property type="molecule type" value="Genomic_DNA"/>
</dbReference>
<dbReference type="InterPro" id="IPR008551">
    <property type="entry name" value="TANGO2"/>
</dbReference>
<accession>A0AAW9SEH1</accession>
<dbReference type="Proteomes" id="UP001403385">
    <property type="component" value="Unassembled WGS sequence"/>
</dbReference>
<protein>
    <submittedName>
        <fullName evidence="1">NRDE family protein</fullName>
    </submittedName>
</protein>
<dbReference type="RefSeq" id="WP_346823668.1">
    <property type="nucleotide sequence ID" value="NZ_JBDKWZ010000017.1"/>
</dbReference>
<dbReference type="PANTHER" id="PTHR17985">
    <property type="entry name" value="SER/THR-RICH PROTEIN T10 IN DGCR REGION"/>
    <property type="match status" value="1"/>
</dbReference>
<organism evidence="1 2">
    <name type="scientific">Rapidithrix thailandica</name>
    <dbReference type="NCBI Taxonomy" id="413964"/>
    <lineage>
        <taxon>Bacteria</taxon>
        <taxon>Pseudomonadati</taxon>
        <taxon>Bacteroidota</taxon>
        <taxon>Cytophagia</taxon>
        <taxon>Cytophagales</taxon>
        <taxon>Flammeovirgaceae</taxon>
        <taxon>Rapidithrix</taxon>
    </lineage>
</organism>
<reference evidence="1 2" key="1">
    <citation type="submission" date="2024-04" db="EMBL/GenBank/DDBJ databases">
        <title>Novel genus in family Flammeovirgaceae.</title>
        <authorList>
            <person name="Nguyen T.H."/>
            <person name="Vuong T.Q."/>
            <person name="Le H."/>
            <person name="Kim S.-G."/>
        </authorList>
    </citation>
    <scope>NUCLEOTIDE SEQUENCE [LARGE SCALE GENOMIC DNA]</scope>
    <source>
        <strain evidence="1 2">JCM 23209</strain>
    </source>
</reference>
<keyword evidence="2" id="KW-1185">Reference proteome</keyword>
<evidence type="ECO:0000313" key="1">
    <source>
        <dbReference type="EMBL" id="MEN7550888.1"/>
    </source>
</evidence>
<gene>
    <name evidence="1" type="ORF">AAG747_23410</name>
</gene>
<dbReference type="Pfam" id="PF05742">
    <property type="entry name" value="TANGO2"/>
    <property type="match status" value="1"/>
</dbReference>
<name>A0AAW9SEH1_9BACT</name>
<dbReference type="AlphaFoldDB" id="A0AAW9SEH1"/>
<evidence type="ECO:0000313" key="2">
    <source>
        <dbReference type="Proteomes" id="UP001403385"/>
    </source>
</evidence>
<proteinExistence type="predicted"/>
<comment type="caution">
    <text evidence="1">The sequence shown here is derived from an EMBL/GenBank/DDBJ whole genome shotgun (WGS) entry which is preliminary data.</text>
</comment>
<sequence length="259" mass="29826">MCLILFAWDTHPDYRLILAANRDEFYQRPTLPANFWEEQPNLLAGKDLQAGGTWLGMTQEGRFSAITNYRDPEAIIKDAPTRGNLTLDYLTGHSSPEHYLENLPHEPSLYNGFNLLVGTFEQLYYYSNKEGVPLRLPPGYYGLSNHLLNTNWPKVTKGRHQLQEIIQQHRVFATPLLDMLYDTEMAPDSQLPQTGVGLEMERQLSPKFIKMERYGTRCSTVLTIDRKKTVMFTERTYTPGSQQYQETSHSFNLAVTEVI</sequence>
<dbReference type="PANTHER" id="PTHR17985:SF8">
    <property type="entry name" value="TRANSPORT AND GOLGI ORGANIZATION PROTEIN 2 HOMOLOG"/>
    <property type="match status" value="1"/>
</dbReference>